<reference evidence="2 3" key="1">
    <citation type="journal article" date="2019" name="Mol. Ecol. Resour.">
        <title>Chromosome-level genome assembly of Triplophysa tibetana, a fish adapted to the harsh high-altitude environment of the Tibetan Plateau.</title>
        <authorList>
            <person name="Yang X."/>
            <person name="Liu H."/>
            <person name="Ma Z."/>
            <person name="Zou Y."/>
            <person name="Zou M."/>
            <person name="Mao Y."/>
            <person name="Li X."/>
            <person name="Wang H."/>
            <person name="Chen T."/>
            <person name="Wang W."/>
            <person name="Yang R."/>
        </authorList>
    </citation>
    <scope>NUCLEOTIDE SEQUENCE [LARGE SCALE GENOMIC DNA]</scope>
    <source>
        <strain evidence="2">TTIB1903HZAU</strain>
        <tissue evidence="2">Muscle</tissue>
    </source>
</reference>
<accession>A0A5A9PUM4</accession>
<gene>
    <name evidence="2" type="ORF">E1301_Tti015307</name>
</gene>
<evidence type="ECO:0000313" key="3">
    <source>
        <dbReference type="Proteomes" id="UP000324632"/>
    </source>
</evidence>
<evidence type="ECO:0000256" key="1">
    <source>
        <dbReference type="SAM" id="MobiDB-lite"/>
    </source>
</evidence>
<protein>
    <submittedName>
        <fullName evidence="2">Uncharacterized protein</fullName>
    </submittedName>
</protein>
<dbReference type="Proteomes" id="UP000324632">
    <property type="component" value="Chromosome 2"/>
</dbReference>
<organism evidence="2 3">
    <name type="scientific">Triplophysa tibetana</name>
    <dbReference type="NCBI Taxonomy" id="1572043"/>
    <lineage>
        <taxon>Eukaryota</taxon>
        <taxon>Metazoa</taxon>
        <taxon>Chordata</taxon>
        <taxon>Craniata</taxon>
        <taxon>Vertebrata</taxon>
        <taxon>Euteleostomi</taxon>
        <taxon>Actinopterygii</taxon>
        <taxon>Neopterygii</taxon>
        <taxon>Teleostei</taxon>
        <taxon>Ostariophysi</taxon>
        <taxon>Cypriniformes</taxon>
        <taxon>Nemacheilidae</taxon>
        <taxon>Triplophysa</taxon>
    </lineage>
</organism>
<proteinExistence type="predicted"/>
<feature type="region of interest" description="Disordered" evidence="1">
    <location>
        <begin position="94"/>
        <end position="113"/>
    </location>
</feature>
<keyword evidence="3" id="KW-1185">Reference proteome</keyword>
<dbReference type="EMBL" id="SOYY01000002">
    <property type="protein sequence ID" value="KAA0724656.1"/>
    <property type="molecule type" value="Genomic_DNA"/>
</dbReference>
<dbReference type="AlphaFoldDB" id="A0A5A9PUM4"/>
<evidence type="ECO:0000313" key="2">
    <source>
        <dbReference type="EMBL" id="KAA0724656.1"/>
    </source>
</evidence>
<sequence length="113" mass="12790">MFNTRDGRRARLSVPLLTTLLTIPGDERQTPAFCRQAWPTPPSVIFTAQTNHRGQSQRDAADAHFMNIHGPKRKWIYKQIDGTGCRNGQREFNAWQQSTDETAGTDTLHNPGK</sequence>
<name>A0A5A9PUM4_9TELE</name>
<comment type="caution">
    <text evidence="2">The sequence shown here is derived from an EMBL/GenBank/DDBJ whole genome shotgun (WGS) entry which is preliminary data.</text>
</comment>